<dbReference type="KEGG" id="sarm:DVA86_22120"/>
<feature type="domain" description="MurNAc-LAA" evidence="3">
    <location>
        <begin position="186"/>
        <end position="314"/>
    </location>
</feature>
<dbReference type="CDD" id="cd02696">
    <property type="entry name" value="MurNAc-LAA"/>
    <property type="match status" value="1"/>
</dbReference>
<dbReference type="GO" id="GO:0030288">
    <property type="term" value="C:outer membrane-bounded periplasmic space"/>
    <property type="evidence" value="ECO:0007669"/>
    <property type="project" value="TreeGrafter"/>
</dbReference>
<dbReference type="Gene3D" id="3.40.630.40">
    <property type="entry name" value="Zn-dependent exopeptidases"/>
    <property type="match status" value="1"/>
</dbReference>
<proteinExistence type="predicted"/>
<dbReference type="GO" id="GO:0008745">
    <property type="term" value="F:N-acetylmuramoyl-L-alanine amidase activity"/>
    <property type="evidence" value="ECO:0007669"/>
    <property type="project" value="InterPro"/>
</dbReference>
<sequence length="321" mass="33591">MSYRTPSRRGGTLVIVLASLVPLCFAGWLVWQSARGSADEGSDSPPALMPGPSGSDGSDGSEGPDGGKPGAPDKRGKSPQPDKGGKENGNRGQKGDPLEGMTVVLDPGHNPNNRKHPDKINRLVDIGTNKKACDTTGTETNSGYAEASFTLDLARRVRTDLEKQGASVKLTQDGDRSYGPCIDERAEIGNTAKADAVVSLHADGAAQGGHGFHVIVPASLRAGDADTTAISAPSRRLGTSLAAAFDKVEGARKSNYIDAEKGYVTRDDLGGLNLSKVPKVFLECGNMRDAGDAAQFTDPEWRGRAAYGIAQGITDFLTEGR</sequence>
<dbReference type="PANTHER" id="PTHR30404">
    <property type="entry name" value="N-ACETYLMURAMOYL-L-ALANINE AMIDASE"/>
    <property type="match status" value="1"/>
</dbReference>
<name>A0A345XTG9_9ACTN</name>
<protein>
    <submittedName>
        <fullName evidence="4">N-acetylmuramoyl-L-alanine amidase</fullName>
    </submittedName>
</protein>
<evidence type="ECO:0000256" key="1">
    <source>
        <dbReference type="ARBA" id="ARBA00022801"/>
    </source>
</evidence>
<gene>
    <name evidence="4" type="ORF">DVA86_22120</name>
</gene>
<dbReference type="Pfam" id="PF01520">
    <property type="entry name" value="Amidase_3"/>
    <property type="match status" value="1"/>
</dbReference>
<reference evidence="4 5" key="1">
    <citation type="submission" date="2018-07" db="EMBL/GenBank/DDBJ databases">
        <title>Draft genome of the type strain Streptomyces armeniacus ATCC 15676.</title>
        <authorList>
            <person name="Labana P."/>
            <person name="Gosse J.T."/>
            <person name="Boddy C.N."/>
        </authorList>
    </citation>
    <scope>NUCLEOTIDE SEQUENCE [LARGE SCALE GENOMIC DNA]</scope>
    <source>
        <strain evidence="4 5">ATCC 15676</strain>
    </source>
</reference>
<evidence type="ECO:0000259" key="3">
    <source>
        <dbReference type="SMART" id="SM00646"/>
    </source>
</evidence>
<feature type="region of interest" description="Disordered" evidence="2">
    <location>
        <begin position="36"/>
        <end position="119"/>
    </location>
</feature>
<organism evidence="4 5">
    <name type="scientific">Streptomyces armeniacus</name>
    <dbReference type="NCBI Taxonomy" id="83291"/>
    <lineage>
        <taxon>Bacteria</taxon>
        <taxon>Bacillati</taxon>
        <taxon>Actinomycetota</taxon>
        <taxon>Actinomycetes</taxon>
        <taxon>Kitasatosporales</taxon>
        <taxon>Streptomycetaceae</taxon>
        <taxon>Streptomyces</taxon>
    </lineage>
</organism>
<evidence type="ECO:0000313" key="5">
    <source>
        <dbReference type="Proteomes" id="UP000254425"/>
    </source>
</evidence>
<keyword evidence="1" id="KW-0378">Hydrolase</keyword>
<evidence type="ECO:0000313" key="4">
    <source>
        <dbReference type="EMBL" id="AXK34935.1"/>
    </source>
</evidence>
<dbReference type="SMART" id="SM00646">
    <property type="entry name" value="Ami_3"/>
    <property type="match status" value="1"/>
</dbReference>
<dbReference type="EMBL" id="CP031320">
    <property type="protein sequence ID" value="AXK34935.1"/>
    <property type="molecule type" value="Genomic_DNA"/>
</dbReference>
<dbReference type="InterPro" id="IPR002508">
    <property type="entry name" value="MurNAc-LAA_cat"/>
</dbReference>
<accession>A0A345XTG9</accession>
<dbReference type="GO" id="GO:0009253">
    <property type="term" value="P:peptidoglycan catabolic process"/>
    <property type="evidence" value="ECO:0007669"/>
    <property type="project" value="InterPro"/>
</dbReference>
<dbReference type="AlphaFoldDB" id="A0A345XTG9"/>
<dbReference type="PANTHER" id="PTHR30404:SF0">
    <property type="entry name" value="N-ACETYLMURAMOYL-L-ALANINE AMIDASE AMIC"/>
    <property type="match status" value="1"/>
</dbReference>
<dbReference type="InterPro" id="IPR050695">
    <property type="entry name" value="N-acetylmuramoyl_amidase_3"/>
</dbReference>
<evidence type="ECO:0000256" key="2">
    <source>
        <dbReference type="SAM" id="MobiDB-lite"/>
    </source>
</evidence>
<dbReference type="SUPFAM" id="SSF53187">
    <property type="entry name" value="Zn-dependent exopeptidases"/>
    <property type="match status" value="1"/>
</dbReference>
<feature type="compositionally biased region" description="Basic and acidic residues" evidence="2">
    <location>
        <begin position="83"/>
        <end position="97"/>
    </location>
</feature>
<keyword evidence="5" id="KW-1185">Reference proteome</keyword>
<dbReference type="Proteomes" id="UP000254425">
    <property type="component" value="Chromosome"/>
</dbReference>